<protein>
    <recommendedName>
        <fullName evidence="16">Spectrin alpha chain, non-erythrocytic 1</fullName>
    </recommendedName>
    <alternativeName>
        <fullName evidence="17">Alpha-II spectrin</fullName>
    </alternativeName>
    <alternativeName>
        <fullName evidence="18">Fodrin alpha chain</fullName>
    </alternativeName>
</protein>
<dbReference type="Gene3D" id="1.20.5.170">
    <property type="match status" value="1"/>
</dbReference>
<dbReference type="Gene3D" id="2.30.30.40">
    <property type="entry name" value="SH3 Domains"/>
    <property type="match status" value="1"/>
</dbReference>
<evidence type="ECO:0000256" key="7">
    <source>
        <dbReference type="ARBA" id="ARBA00022553"/>
    </source>
</evidence>
<gene>
    <name evidence="23" type="ORF">Celaphus_00005177</name>
</gene>
<evidence type="ECO:0000256" key="8">
    <source>
        <dbReference type="ARBA" id="ARBA00022723"/>
    </source>
</evidence>
<feature type="domain" description="SH3" evidence="21">
    <location>
        <begin position="939"/>
        <end position="1020"/>
    </location>
</feature>
<evidence type="ECO:0000256" key="2">
    <source>
        <dbReference type="ARBA" id="ARBA00004544"/>
    </source>
</evidence>
<evidence type="ECO:0000256" key="14">
    <source>
        <dbReference type="ARBA" id="ARBA00055800"/>
    </source>
</evidence>
<dbReference type="InterPro" id="IPR036028">
    <property type="entry name" value="SH3-like_dom_sf"/>
</dbReference>
<feature type="domain" description="EF-hand" evidence="22">
    <location>
        <begin position="2424"/>
        <end position="2459"/>
    </location>
</feature>
<evidence type="ECO:0000256" key="11">
    <source>
        <dbReference type="ARBA" id="ARBA00022860"/>
    </source>
</evidence>
<keyword evidence="24" id="KW-1185">Reference proteome</keyword>
<name>A0A212CWA2_CEREH</name>
<accession>A0A212CWA2</accession>
<keyword evidence="11" id="KW-0112">Calmodulin-binding</keyword>
<dbReference type="Pfam" id="PF00018">
    <property type="entry name" value="SH3_1"/>
    <property type="match status" value="1"/>
</dbReference>
<evidence type="ECO:0000256" key="17">
    <source>
        <dbReference type="ARBA" id="ARBA00076497"/>
    </source>
</evidence>
<dbReference type="GO" id="GO:0051693">
    <property type="term" value="P:actin filament capping"/>
    <property type="evidence" value="ECO:0007669"/>
    <property type="project" value="UniProtKB-KW"/>
</dbReference>
<dbReference type="GO" id="GO:0003779">
    <property type="term" value="F:actin binding"/>
    <property type="evidence" value="ECO:0007669"/>
    <property type="project" value="UniProtKB-KW"/>
</dbReference>
<keyword evidence="9" id="KW-0677">Repeat</keyword>
<comment type="subcellular location">
    <subcellularLocation>
        <location evidence="2">Cytoplasm</location>
        <location evidence="2">Cell cortex</location>
    </subcellularLocation>
    <subcellularLocation>
        <location evidence="1">Cytoplasm</location>
        <location evidence="1">Cytoskeleton</location>
    </subcellularLocation>
</comment>
<evidence type="ECO:0000256" key="16">
    <source>
        <dbReference type="ARBA" id="ARBA00070798"/>
    </source>
</evidence>
<dbReference type="EMBL" id="MKHE01000011">
    <property type="protein sequence ID" value="OWK10134.1"/>
    <property type="molecule type" value="Genomic_DNA"/>
</dbReference>
<evidence type="ECO:0000256" key="20">
    <source>
        <dbReference type="SAM" id="Coils"/>
    </source>
</evidence>
<dbReference type="SMART" id="SM01184">
    <property type="entry name" value="efhand_Ca_insen"/>
    <property type="match status" value="1"/>
</dbReference>
<feature type="coiled-coil region" evidence="20">
    <location>
        <begin position="817"/>
        <end position="848"/>
    </location>
</feature>
<evidence type="ECO:0000256" key="4">
    <source>
        <dbReference type="ARBA" id="ARBA00022443"/>
    </source>
</evidence>
<dbReference type="FunFam" id="1.20.58.60:FF:000006">
    <property type="entry name" value="Spectrin alpha chain, non-erythrocytic 1"/>
    <property type="match status" value="3"/>
</dbReference>
<dbReference type="PROSITE" id="PS50222">
    <property type="entry name" value="EF_HAND_2"/>
    <property type="match status" value="2"/>
</dbReference>
<dbReference type="CDD" id="cd00051">
    <property type="entry name" value="EFh"/>
    <property type="match status" value="1"/>
</dbReference>
<dbReference type="FunFam" id="1.20.58.60:FF:000100">
    <property type="entry name" value="spectrin alpha chain, non-erythrocytic 1 isoform X1"/>
    <property type="match status" value="1"/>
</dbReference>
<dbReference type="InterPro" id="IPR014837">
    <property type="entry name" value="EF-hand_Ca_insen"/>
</dbReference>
<evidence type="ECO:0000256" key="10">
    <source>
        <dbReference type="ARBA" id="ARBA00022837"/>
    </source>
</evidence>
<dbReference type="OrthoDB" id="6018565at2759"/>
<dbReference type="SUPFAM" id="SSF50044">
    <property type="entry name" value="SH3-domain"/>
    <property type="match status" value="1"/>
</dbReference>
<dbReference type="FunFam" id="1.20.58.60:FF:000026">
    <property type="entry name" value="Spectrin alpha chain, non-erythrocytic 1"/>
    <property type="match status" value="2"/>
</dbReference>
<evidence type="ECO:0000259" key="21">
    <source>
        <dbReference type="PROSITE" id="PS50002"/>
    </source>
</evidence>
<dbReference type="GO" id="GO:0030864">
    <property type="term" value="C:cortical actin cytoskeleton"/>
    <property type="evidence" value="ECO:0007669"/>
    <property type="project" value="UniProtKB-ARBA"/>
</dbReference>
<evidence type="ECO:0000256" key="6">
    <source>
        <dbReference type="ARBA" id="ARBA00022490"/>
    </source>
</evidence>
<dbReference type="InterPro" id="IPR001452">
    <property type="entry name" value="SH3_domain"/>
</dbReference>
<dbReference type="Pfam" id="PF08726">
    <property type="entry name" value="EFhand_Ca_insen"/>
    <property type="match status" value="1"/>
</dbReference>
<dbReference type="InterPro" id="IPR018159">
    <property type="entry name" value="Spectrin/alpha-actinin"/>
</dbReference>
<evidence type="ECO:0000256" key="3">
    <source>
        <dbReference type="ARBA" id="ARBA00006826"/>
    </source>
</evidence>
<evidence type="ECO:0000313" key="23">
    <source>
        <dbReference type="EMBL" id="OWK10134.1"/>
    </source>
</evidence>
<dbReference type="FunFam" id="1.20.58.60:FF:000035">
    <property type="entry name" value="Spectrin alpha chain, non-erythrocytic 1"/>
    <property type="match status" value="1"/>
</dbReference>
<evidence type="ECO:0000256" key="13">
    <source>
        <dbReference type="ARBA" id="ARBA00023212"/>
    </source>
</evidence>
<dbReference type="GO" id="GO:0005509">
    <property type="term" value="F:calcium ion binding"/>
    <property type="evidence" value="ECO:0007669"/>
    <property type="project" value="InterPro"/>
</dbReference>
<dbReference type="FunFam" id="1.20.58.60:FF:000007">
    <property type="entry name" value="Spectrin alpha chain non-erythrocytic 1"/>
    <property type="match status" value="1"/>
</dbReference>
<dbReference type="Gene3D" id="1.10.238.10">
    <property type="entry name" value="EF-hand"/>
    <property type="match status" value="2"/>
</dbReference>
<dbReference type="FunFam" id="1.20.58.60:FF:000020">
    <property type="entry name" value="Spectrin alpha chain, non-erythrocytic 1"/>
    <property type="match status" value="1"/>
</dbReference>
<organism evidence="23 24">
    <name type="scientific">Cervus elaphus hippelaphus</name>
    <name type="common">European red deer</name>
    <dbReference type="NCBI Taxonomy" id="46360"/>
    <lineage>
        <taxon>Eukaryota</taxon>
        <taxon>Metazoa</taxon>
        <taxon>Chordata</taxon>
        <taxon>Craniata</taxon>
        <taxon>Vertebrata</taxon>
        <taxon>Euteleostomi</taxon>
        <taxon>Mammalia</taxon>
        <taxon>Eutheria</taxon>
        <taxon>Laurasiatheria</taxon>
        <taxon>Artiodactyla</taxon>
        <taxon>Ruminantia</taxon>
        <taxon>Pecora</taxon>
        <taxon>Cervidae</taxon>
        <taxon>Cervinae</taxon>
        <taxon>Cervus</taxon>
    </lineage>
</organism>
<feature type="coiled-coil region" evidence="20">
    <location>
        <begin position="1754"/>
        <end position="1788"/>
    </location>
</feature>
<dbReference type="FunFam" id="1.20.58.60:FF:000078">
    <property type="entry name" value="Spectrin alpha chain, non-erythrocytic 1"/>
    <property type="match status" value="1"/>
</dbReference>
<feature type="coiled-coil region" evidence="20">
    <location>
        <begin position="290"/>
        <end position="324"/>
    </location>
</feature>
<dbReference type="FunFam" id="1.20.58.60:FF:000080">
    <property type="entry name" value="Spectrin alpha chain, non-erythrocytic 1"/>
    <property type="match status" value="1"/>
</dbReference>
<keyword evidence="6" id="KW-0963">Cytoplasm</keyword>
<comment type="subunit">
    <text evidence="15">Like erythrocyte spectrin, the spectrin-like proteins are capable of forming dimers which can further associate to tetramers. Interacts (via C-terminal spectrin repeats) with TRPC4. Interacts with CALM and EMD. Interacts with isoform 1 of ACP1. Identified in a complex with ACTN4, CASK, IQGAP1, MAGI2, NPHS1 and SPTBN1. Interacts with SHANK3 (via ANK repeats). Interacts with CLN3; this interaction regulates the fodrin localization at the plasma membrane.</text>
</comment>
<dbReference type="InterPro" id="IPR011992">
    <property type="entry name" value="EF-hand-dom_pair"/>
</dbReference>
<evidence type="ECO:0000259" key="22">
    <source>
        <dbReference type="PROSITE" id="PS50222"/>
    </source>
</evidence>
<dbReference type="FunFam" id="1.10.238.10:FF:000020">
    <property type="entry name" value="spectrin alpha chain, non-erythrocytic 1"/>
    <property type="match status" value="1"/>
</dbReference>
<dbReference type="PRINTS" id="PR01887">
    <property type="entry name" value="SPECTRNALPHA"/>
</dbReference>
<dbReference type="Pfam" id="PF13499">
    <property type="entry name" value="EF-hand_7"/>
    <property type="match status" value="1"/>
</dbReference>
<keyword evidence="12" id="KW-0009">Actin-binding</keyword>
<dbReference type="SMART" id="SM00326">
    <property type="entry name" value="SH3"/>
    <property type="match status" value="1"/>
</dbReference>
<evidence type="ECO:0000256" key="18">
    <source>
        <dbReference type="ARBA" id="ARBA00079686"/>
    </source>
</evidence>
<dbReference type="Pfam" id="PF00435">
    <property type="entry name" value="Spectrin"/>
    <property type="match status" value="18"/>
</dbReference>
<evidence type="ECO:0000256" key="15">
    <source>
        <dbReference type="ARBA" id="ARBA00066202"/>
    </source>
</evidence>
<comment type="similarity">
    <text evidence="3">Belongs to the spectrin family.</text>
</comment>
<dbReference type="InterPro" id="IPR002048">
    <property type="entry name" value="EF_hand_dom"/>
</dbReference>
<dbReference type="SUPFAM" id="SSF47473">
    <property type="entry name" value="EF-hand"/>
    <property type="match status" value="1"/>
</dbReference>
<dbReference type="FunFam" id="1.20.58.60:FF:000079">
    <property type="entry name" value="Spectrin alpha chain, non-erythrocytic 1"/>
    <property type="match status" value="1"/>
</dbReference>
<dbReference type="FunFam" id="1.20.5.170:FF:000014">
    <property type="entry name" value="Spectrin alpha chain, non-erythrocytic 1"/>
    <property type="match status" value="1"/>
</dbReference>
<evidence type="ECO:0000256" key="5">
    <source>
        <dbReference type="ARBA" id="ARBA00022467"/>
    </source>
</evidence>
<dbReference type="PROSITE" id="PS50002">
    <property type="entry name" value="SH3"/>
    <property type="match status" value="1"/>
</dbReference>
<keyword evidence="4 19" id="KW-0728">SH3 domain</keyword>
<dbReference type="Proteomes" id="UP000242450">
    <property type="component" value="Chromosome 11"/>
</dbReference>
<keyword evidence="20" id="KW-0175">Coiled coil</keyword>
<keyword evidence="7" id="KW-0597">Phosphoprotein</keyword>
<dbReference type="PRINTS" id="PR00452">
    <property type="entry name" value="SH3DOMAIN"/>
</dbReference>
<dbReference type="CDD" id="cd11808">
    <property type="entry name" value="SH3_Alpha_Spectrin"/>
    <property type="match status" value="1"/>
</dbReference>
<dbReference type="FunFam" id="1.10.238.10:FF:000032">
    <property type="entry name" value="Spectrin alpha chain, non-erythrocytic 1"/>
    <property type="match status" value="1"/>
</dbReference>
<proteinExistence type="inferred from homology"/>
<dbReference type="GO" id="GO:0005516">
    <property type="term" value="F:calmodulin binding"/>
    <property type="evidence" value="ECO:0007669"/>
    <property type="project" value="UniProtKB-KW"/>
</dbReference>
<dbReference type="FunFam" id="1.20.58.60:FF:000017">
    <property type="entry name" value="Spectrin alpha chain, non-erythrocytic 1"/>
    <property type="match status" value="1"/>
</dbReference>
<evidence type="ECO:0000256" key="1">
    <source>
        <dbReference type="ARBA" id="ARBA00004245"/>
    </source>
</evidence>
<dbReference type="InterPro" id="IPR035825">
    <property type="entry name" value="Alpha_Spectrin_SH3"/>
</dbReference>
<keyword evidence="13" id="KW-0206">Cytoskeleton</keyword>
<dbReference type="PANTHER" id="PTHR11915">
    <property type="entry name" value="SPECTRIN/FILAMIN RELATED CYTOSKELETAL PROTEIN"/>
    <property type="match status" value="1"/>
</dbReference>
<keyword evidence="10" id="KW-0106">Calcium</keyword>
<feature type="domain" description="EF-hand" evidence="22">
    <location>
        <begin position="2381"/>
        <end position="2416"/>
    </location>
</feature>
<comment type="function">
    <text evidence="14">Fodrin, which seems to be involved in secretion, interacts with calmodulin in a calcium-dependent manner and is thus candidate for the calcium-dependent movement of the cytoskeleton at the membrane.</text>
</comment>
<keyword evidence="8" id="KW-0479">Metal-binding</keyword>
<evidence type="ECO:0000256" key="9">
    <source>
        <dbReference type="ARBA" id="ARBA00022737"/>
    </source>
</evidence>
<dbReference type="SMART" id="SM00150">
    <property type="entry name" value="SPEC"/>
    <property type="match status" value="20"/>
</dbReference>
<dbReference type="CDD" id="cd00176">
    <property type="entry name" value="SPEC"/>
    <property type="match status" value="10"/>
</dbReference>
<dbReference type="InterPro" id="IPR002017">
    <property type="entry name" value="Spectrin_repeat"/>
</dbReference>
<dbReference type="SUPFAM" id="SSF46966">
    <property type="entry name" value="Spectrin repeat"/>
    <property type="match status" value="16"/>
</dbReference>
<evidence type="ECO:0000256" key="19">
    <source>
        <dbReference type="PROSITE-ProRule" id="PRU00192"/>
    </source>
</evidence>
<dbReference type="SMART" id="SM00054">
    <property type="entry name" value="EFh"/>
    <property type="match status" value="2"/>
</dbReference>
<sequence>MDPSGVKVLETAEDIQERRQQVLDRYHRFKELSTLRRQKLEDSYRFQFFQRDAEELEKWIQEKLQIASDENYKDPTNLQGKLQKHQAFEAEVQANSGAIVKLDETGNLMISEGHFASETIRTRLMELHRQWELLLEKMREKGIKLLQAQKLVQYLRECEDVMDWINDKEAIVTSEELGQDLEHVEVLQKKFEEFQTDMAAHEERVNEVNQFAAKLIQEQHPEEELIKTKQDEVNAAWQRLKGLALQRQGKLFGAAEVQRFNRDVDETISWIKEKEQLMASDDFGRDLASVQALLRKHEGLERDLAALEDKVKALCAEADRLQQSHPLSATQIQVKREELITNWEQIRTLAAERHARLNDSYRLQRFLADFRDLTSWVTEMKALINADELANDVAGAEALLDRHQEHKGEIDAHEDSFKSADESGQALLAAGHYASDEVREKLTILSEERAALLELWELRRQQYEQCMDLQLFYRDTEQVDNWMSKQEAFLLNEDLGDSLDSVEALLKKHEDFEKSLSAQEEKITALDEFATKLIQNNHYAMEDVATRRDALLSRRNALHERAMYRRAQLADSFHLQQFFRDSDELKSWVNEKMKTATDEAYKDPSNLQGKVQKHQAFEAELSANQSRIDALEKAGQKLIDVDHYAKDEVAARMNEVISLWKKLLEATELKGIKLREANQQQQFNRNVEDIELWLYEVEGHLASDDYGKDLTNVQNLQKKHALLEADVAAHQDRIDGITIQARQFQDAGHFDAENIKKKQEALVARYEALKEPMVARKQKLADSLRLQQLFRDVEDEETWIREKEPIAASTNRGHFAAEDVKAKLHELNQKWESLKSKASQRRQDLEDSLQAQQYFADANEAESWMREKEPIVGSTDYGKDEDSAEVMHTGDTRLGLGTALLKKHEALMSDLSAYGSSIQALREQAQSCRQQVAPMDDETGKELVLALYDYQEKSPREVTMKKGDILTLLNSTNKASTEDDWGLVSMCWVSWECVFPDWWKVEVNDRQGFVPAAYVKKLDPAQSASRENLLEEQGSIALRQEQIDNQTRVTKEAGSVSLRMKQVEELYHSLLELGEKRKGMLEKSCKKFMLFREANELQQWINEKEAALTSEEVGADLEQVEVLQKKFDDFQKDLKANESRLKDINKVAEDLESEGLMAEEVQAVQQQEVYGAMPRSARLMVHTVATFNSIKGPAATLCSGRFPPPTTGGATKISLGRQTWGSVRLAVVLKLMLCGLTPHVLRQELNERWRSLQQLAEERSQLLGSAHEVQRFHRDADETKEWIEEKNQALNTDNYGHDLASVQALQRKHEGFERDLAALGDKVNSLGETAERLIQSHPESAEDLQEKCTELNQAWSSLGKRADQRKAKLGDSHDLQRFLSDFRDLMSWINGIRGLVSSDELAKDVTGAEALLERHQEHRTEIDARAGTFQAFEQFGQQLLAHGHYASPEIKEKLDVLDQERADLEKAWVQRRMMLDQCLELQLFHRDCEQAENWMAAREAFLNTEDKGDSLDSEEKIAALQSFADQLIAGGHYAKGDISSRRNEVLDRWRRLKAQMIEKRSKLGESQTLQQFSRDVDEIEAWISEKLQTASDESYKDPTNIQSKHQKHQAFEAELHANADRIRGVIDMGNSLIDRGACAGSEDAVKARLAALADQWQFLVQKSAEKSQKLKEANKQQNFNTGIKDFDFWLSEVIPSSLPPGGSETGRAWTVGLVTRSQNVSCGQMFAANSNLLFHSQVEALLASEDYGKDLASVNNLLKKHQLLEADISAHEDRLKDLNSQADSLMTSSAFDTSQVKDKRDTINGRFQKIKSMAASRRARLNESHRLHQFFRDMDDEESWIKYVLPLGVPRTLGTLGFILSWTLVARRKWEEIQQRLAQFVEHWKELKQLAAARGQRLEESLEYQQFVANVEEEEAWINEKMTLVASEDYGDTLAAIQGLLKKHEAFETDFTVHKDRVNDVCTNGQDLVKKNNHHEENISSKMKGLNGKVSDLEKAASQRKAKLDENSAFLQFNWKADVVESWIGTRGLGAAQVSFSPGQTETFDAGLQAFQQEGIANITALKDQLLAAKHIQSKAIEARHAALMKRWSQLLANSATRKKKLLEAQSHFRKWEKGGRVRASKPNALGTNPTFLGPIPPPAHLPTEDGPCGPVRCPQLCSLGHLCLQVEDLFLTFAKKASAFNSWFENAEEDLTDPVRCNSLEEIKALREAHDAFRSSLSSAQADFNQLAELDRQIKSFRVASNPYTWFTMEALEETWRNLQKIIKLRQEFAQHANAFHQWIQETRSCMVEESGTLESQLEATKVRDERKHQEIRAMRSQLKKIEDLGAAMEEALILDNKYTEHSTVGLAQQWDQLDQLGMRMQHNLEQQIQARNTTGVTEEALKEFSMMFKHFDKDKSGRLNHQEFKSCLRSLGYDLPMVEEGEPDPEFEAILDTVDPNRDGHVSLQEYMAFMISRETENVKSSEEIESAFRALSSEGKPYVTKEELYQNLTREQADYCVSHMKPYVDGKGRELPTAFDYVEFTRSLFVN</sequence>
<dbReference type="PROSITE" id="PS00018">
    <property type="entry name" value="EF_HAND_1"/>
    <property type="match status" value="2"/>
</dbReference>
<feature type="coiled-coil region" evidence="20">
    <location>
        <begin position="386"/>
        <end position="416"/>
    </location>
</feature>
<dbReference type="InterPro" id="IPR018247">
    <property type="entry name" value="EF_Hand_1_Ca_BS"/>
</dbReference>
<dbReference type="Gene3D" id="1.20.58.60">
    <property type="match status" value="21"/>
</dbReference>
<comment type="caution">
    <text evidence="23">The sequence shown here is derived from an EMBL/GenBank/DDBJ whole genome shotgun (WGS) entry which is preliminary data.</text>
</comment>
<evidence type="ECO:0000313" key="24">
    <source>
        <dbReference type="Proteomes" id="UP000242450"/>
    </source>
</evidence>
<evidence type="ECO:0000256" key="12">
    <source>
        <dbReference type="ARBA" id="ARBA00023203"/>
    </source>
</evidence>
<dbReference type="FunFam" id="1.20.58.60:FF:000013">
    <property type="entry name" value="Spectrin alpha chain, non-erythrocytic 1"/>
    <property type="match status" value="2"/>
</dbReference>
<reference evidence="23 24" key="1">
    <citation type="journal article" date="2018" name="Mol. Genet. Genomics">
        <title>The red deer Cervus elaphus genome CerEla1.0: sequencing, annotating, genes, and chromosomes.</title>
        <authorList>
            <person name="Bana N.A."/>
            <person name="Nyiri A."/>
            <person name="Nagy J."/>
            <person name="Frank K."/>
            <person name="Nagy T."/>
            <person name="Steger V."/>
            <person name="Schiller M."/>
            <person name="Lakatos P."/>
            <person name="Sugar L."/>
            <person name="Horn P."/>
            <person name="Barta E."/>
            <person name="Orosz L."/>
        </authorList>
    </citation>
    <scope>NUCLEOTIDE SEQUENCE [LARGE SCALE GENOMIC DNA]</scope>
    <source>
        <strain evidence="23">Hungarian</strain>
    </source>
</reference>
<feature type="coiled-coil region" evidence="20">
    <location>
        <begin position="1120"/>
        <end position="1154"/>
    </location>
</feature>
<keyword evidence="5" id="KW-0117">Actin capping</keyword>